<name>A0A137NZB8_CONC2</name>
<dbReference type="AlphaFoldDB" id="A0A137NZB8"/>
<dbReference type="GO" id="GO:0005524">
    <property type="term" value="F:ATP binding"/>
    <property type="evidence" value="ECO:0007669"/>
    <property type="project" value="UniProtKB-KW"/>
</dbReference>
<evidence type="ECO:0000256" key="4">
    <source>
        <dbReference type="ARBA" id="ARBA00022840"/>
    </source>
</evidence>
<proteinExistence type="inferred from homology"/>
<dbReference type="STRING" id="796925.A0A137NZB8"/>
<evidence type="ECO:0000256" key="1">
    <source>
        <dbReference type="ARBA" id="ARBA00005594"/>
    </source>
</evidence>
<evidence type="ECO:0000256" key="2">
    <source>
        <dbReference type="ARBA" id="ARBA00022598"/>
    </source>
</evidence>
<dbReference type="Pfam" id="PF09334">
    <property type="entry name" value="tRNA-synt_1g"/>
    <property type="match status" value="1"/>
</dbReference>
<keyword evidence="6" id="KW-0030">Aminoacyl-tRNA synthetase</keyword>
<evidence type="ECO:0000313" key="9">
    <source>
        <dbReference type="Proteomes" id="UP000070444"/>
    </source>
</evidence>
<evidence type="ECO:0000256" key="3">
    <source>
        <dbReference type="ARBA" id="ARBA00022741"/>
    </source>
</evidence>
<protein>
    <recommendedName>
        <fullName evidence="7">Methionyl/Leucyl tRNA synthetase domain-containing protein</fullName>
    </recommendedName>
</protein>
<comment type="similarity">
    <text evidence="1">Belongs to the class-I aminoacyl-tRNA synthetase family.</text>
</comment>
<evidence type="ECO:0000313" key="8">
    <source>
        <dbReference type="EMBL" id="KXN68107.1"/>
    </source>
</evidence>
<dbReference type="GO" id="GO:0006431">
    <property type="term" value="P:methionyl-tRNA aminoacylation"/>
    <property type="evidence" value="ECO:0007669"/>
    <property type="project" value="InterPro"/>
</dbReference>
<dbReference type="Gene3D" id="2.170.220.10">
    <property type="match status" value="1"/>
</dbReference>
<keyword evidence="3" id="KW-0547">Nucleotide-binding</keyword>
<accession>A0A137NZB8</accession>
<dbReference type="PANTHER" id="PTHR43326:SF1">
    <property type="entry name" value="METHIONINE--TRNA LIGASE, MITOCHONDRIAL"/>
    <property type="match status" value="1"/>
</dbReference>
<dbReference type="InterPro" id="IPR014729">
    <property type="entry name" value="Rossmann-like_a/b/a_fold"/>
</dbReference>
<keyword evidence="4" id="KW-0067">ATP-binding</keyword>
<dbReference type="Proteomes" id="UP000070444">
    <property type="component" value="Unassembled WGS sequence"/>
</dbReference>
<dbReference type="GO" id="GO:0004825">
    <property type="term" value="F:methionine-tRNA ligase activity"/>
    <property type="evidence" value="ECO:0007669"/>
    <property type="project" value="InterPro"/>
</dbReference>
<dbReference type="PANTHER" id="PTHR43326">
    <property type="entry name" value="METHIONYL-TRNA SYNTHETASE"/>
    <property type="match status" value="1"/>
</dbReference>
<dbReference type="OrthoDB" id="24670at2759"/>
<dbReference type="InterPro" id="IPR015413">
    <property type="entry name" value="Methionyl/Leucyl_tRNA_Synth"/>
</dbReference>
<dbReference type="PRINTS" id="PR01041">
    <property type="entry name" value="TRNASYNTHMET"/>
</dbReference>
<dbReference type="InterPro" id="IPR033911">
    <property type="entry name" value="MetRS_core"/>
</dbReference>
<gene>
    <name evidence="8" type="ORF">CONCODRAFT_9703</name>
</gene>
<evidence type="ECO:0000256" key="5">
    <source>
        <dbReference type="ARBA" id="ARBA00022917"/>
    </source>
</evidence>
<feature type="domain" description="Methionyl/Leucyl tRNA synthetase" evidence="7">
    <location>
        <begin position="38"/>
        <end position="175"/>
    </location>
</feature>
<keyword evidence="2" id="KW-0436">Ligase</keyword>
<dbReference type="InterPro" id="IPR023457">
    <property type="entry name" value="Met-tRNA_synth_2"/>
</dbReference>
<dbReference type="Gene3D" id="3.40.50.620">
    <property type="entry name" value="HUPs"/>
    <property type="match status" value="1"/>
</dbReference>
<keyword evidence="5" id="KW-0648">Protein biosynthesis</keyword>
<keyword evidence="9" id="KW-1185">Reference proteome</keyword>
<evidence type="ECO:0000259" key="7">
    <source>
        <dbReference type="Pfam" id="PF09334"/>
    </source>
</evidence>
<dbReference type="EMBL" id="KQ964595">
    <property type="protein sequence ID" value="KXN68107.1"/>
    <property type="molecule type" value="Genomic_DNA"/>
</dbReference>
<sequence>MLLQKLLINGTKPSTLNLRARGFSSFNYLLNKDNDKIYYVATPIFYVNAVPHIGHLYTSVISDTIHRFQRDVLLKPSFLSTGTDEHGLKVQQAAQKQGIDPKLFCDGVSPSFKKLDKLFNVDYSTFIRTSDDNHKKTAQLIWKQLKELGYIYQDTYKGWYSIVDEAFYNDSEVEKIIDQVTGVEKMVNL</sequence>
<organism evidence="8 9">
    <name type="scientific">Conidiobolus coronatus (strain ATCC 28846 / CBS 209.66 / NRRL 28638)</name>
    <name type="common">Delacroixia coronata</name>
    <dbReference type="NCBI Taxonomy" id="796925"/>
    <lineage>
        <taxon>Eukaryota</taxon>
        <taxon>Fungi</taxon>
        <taxon>Fungi incertae sedis</taxon>
        <taxon>Zoopagomycota</taxon>
        <taxon>Entomophthoromycotina</taxon>
        <taxon>Entomophthoromycetes</taxon>
        <taxon>Entomophthorales</taxon>
        <taxon>Ancylistaceae</taxon>
        <taxon>Conidiobolus</taxon>
    </lineage>
</organism>
<dbReference type="SUPFAM" id="SSF52374">
    <property type="entry name" value="Nucleotidylyl transferase"/>
    <property type="match status" value="1"/>
</dbReference>
<evidence type="ECO:0000256" key="6">
    <source>
        <dbReference type="ARBA" id="ARBA00023146"/>
    </source>
</evidence>
<reference evidence="8 9" key="1">
    <citation type="journal article" date="2015" name="Genome Biol. Evol.">
        <title>Phylogenomic analyses indicate that early fungi evolved digesting cell walls of algal ancestors of land plants.</title>
        <authorList>
            <person name="Chang Y."/>
            <person name="Wang S."/>
            <person name="Sekimoto S."/>
            <person name="Aerts A.L."/>
            <person name="Choi C."/>
            <person name="Clum A."/>
            <person name="LaButti K.M."/>
            <person name="Lindquist E.A."/>
            <person name="Yee Ngan C."/>
            <person name="Ohm R.A."/>
            <person name="Salamov A.A."/>
            <person name="Grigoriev I.V."/>
            <person name="Spatafora J.W."/>
            <person name="Berbee M.L."/>
        </authorList>
    </citation>
    <scope>NUCLEOTIDE SEQUENCE [LARGE SCALE GENOMIC DNA]</scope>
    <source>
        <strain evidence="8 9">NRRL 28638</strain>
    </source>
</reference>